<evidence type="ECO:0000256" key="2">
    <source>
        <dbReference type="ARBA" id="ARBA00012513"/>
    </source>
</evidence>
<feature type="domain" description="Bulb-type lectin" evidence="8">
    <location>
        <begin position="37"/>
        <end position="161"/>
    </location>
</feature>
<comment type="catalytic activity">
    <reaction evidence="5">
        <text>L-threonyl-[protein] + ATP = O-phospho-L-threonyl-[protein] + ADP + H(+)</text>
        <dbReference type="Rhea" id="RHEA:46608"/>
        <dbReference type="Rhea" id="RHEA-COMP:11060"/>
        <dbReference type="Rhea" id="RHEA-COMP:11605"/>
        <dbReference type="ChEBI" id="CHEBI:15378"/>
        <dbReference type="ChEBI" id="CHEBI:30013"/>
        <dbReference type="ChEBI" id="CHEBI:30616"/>
        <dbReference type="ChEBI" id="CHEBI:61977"/>
        <dbReference type="ChEBI" id="CHEBI:456216"/>
        <dbReference type="EC" id="2.7.11.1"/>
    </reaction>
</comment>
<dbReference type="AlphaFoldDB" id="A0A0A9FE23"/>
<evidence type="ECO:0000313" key="9">
    <source>
        <dbReference type="EMBL" id="JAE08381.1"/>
    </source>
</evidence>
<dbReference type="SMART" id="SM00108">
    <property type="entry name" value="B_lectin"/>
    <property type="match status" value="1"/>
</dbReference>
<dbReference type="EMBL" id="GBRH01189515">
    <property type="protein sequence ID" value="JAE08381.1"/>
    <property type="molecule type" value="Transcribed_RNA"/>
</dbReference>
<proteinExistence type="predicted"/>
<protein>
    <recommendedName>
        <fullName evidence="2">non-specific serine/threonine protein kinase</fullName>
        <ecNumber evidence="2">2.7.11.1</ecNumber>
    </recommendedName>
</protein>
<keyword evidence="3 7" id="KW-0732">Signal</keyword>
<dbReference type="EC" id="2.7.11.1" evidence="2"/>
<name>A0A0A9FE23_ARUDO</name>
<dbReference type="InterPro" id="IPR051343">
    <property type="entry name" value="G-type_lectin_kinases/EP1-like"/>
</dbReference>
<dbReference type="GO" id="GO:0004674">
    <property type="term" value="F:protein serine/threonine kinase activity"/>
    <property type="evidence" value="ECO:0007669"/>
    <property type="project" value="UniProtKB-EC"/>
</dbReference>
<comment type="catalytic activity">
    <reaction evidence="6">
        <text>L-seryl-[protein] + ATP = O-phospho-L-seryl-[protein] + ADP + H(+)</text>
        <dbReference type="Rhea" id="RHEA:17989"/>
        <dbReference type="Rhea" id="RHEA-COMP:9863"/>
        <dbReference type="Rhea" id="RHEA-COMP:11604"/>
        <dbReference type="ChEBI" id="CHEBI:15378"/>
        <dbReference type="ChEBI" id="CHEBI:29999"/>
        <dbReference type="ChEBI" id="CHEBI:30616"/>
        <dbReference type="ChEBI" id="CHEBI:83421"/>
        <dbReference type="ChEBI" id="CHEBI:456216"/>
        <dbReference type="EC" id="2.7.11.1"/>
    </reaction>
</comment>
<evidence type="ECO:0000256" key="6">
    <source>
        <dbReference type="ARBA" id="ARBA00048679"/>
    </source>
</evidence>
<sequence length="477" mass="53270">MKSLISFVLHLAPLLVILLEQPHFRMGATALTNLTAGSSISPKEHLTSPLGIFAFGFCNIDPQDPNQLLLAIWFDFGASECINKTVVWFTRDPTSNQAVIATKQAVLSLDGSNRLSLVDGHRTLWIPSQQFGSALMLLDSGNLQLLAVEGVGLSWQSFDHPTHTLLPGQNMTKSSAQSLLSKNTDTDFSPGRFTLIVQDDDDIVMYMMNPPDQTSFSNTSVAYYASGTWHTDEAPTVVFDDSGNLFYHYNMKRYNMTTQQPSNPAKSYYHYAALDPDGTVHVYAHQKNTDGTTWDVVSLFPGDGCNRNICGPNAYCKVSSLKEQRLSCECPDGYVFSDEKHKYRGCRPNFVPHSCDGKDHSGKFTTVKMDNIAWSNQSAYSNFATTALQQCNTSCLNNCLCVAVLIDGSSCMEVETLRWEAGKRHQFDSTDQNRSNQLFCSSPRTKTEKHIALHNHWYSGDFICSHYHLYPLAKLRQ</sequence>
<dbReference type="SUPFAM" id="SSF51110">
    <property type="entry name" value="alpha-D-mannose-specific plant lectins"/>
    <property type="match status" value="1"/>
</dbReference>
<evidence type="ECO:0000256" key="3">
    <source>
        <dbReference type="ARBA" id="ARBA00022729"/>
    </source>
</evidence>
<dbReference type="Pfam" id="PF01453">
    <property type="entry name" value="B_lectin"/>
    <property type="match status" value="1"/>
</dbReference>
<evidence type="ECO:0000259" key="8">
    <source>
        <dbReference type="SMART" id="SM00108"/>
    </source>
</evidence>
<dbReference type="InterPro" id="IPR036426">
    <property type="entry name" value="Bulb-type_lectin_dom_sf"/>
</dbReference>
<accession>A0A0A9FE23</accession>
<reference evidence="9" key="1">
    <citation type="submission" date="2014-09" db="EMBL/GenBank/DDBJ databases">
        <authorList>
            <person name="Magalhaes I.L.F."/>
            <person name="Oliveira U."/>
            <person name="Santos F.R."/>
            <person name="Vidigal T.H.D.A."/>
            <person name="Brescovit A.D."/>
            <person name="Santos A.J."/>
        </authorList>
    </citation>
    <scope>NUCLEOTIDE SEQUENCE</scope>
    <source>
        <tissue evidence="9">Shoot tissue taken approximately 20 cm above the soil surface</tissue>
    </source>
</reference>
<feature type="chain" id="PRO_5002064663" description="non-specific serine/threonine protein kinase" evidence="7">
    <location>
        <begin position="20"/>
        <end position="477"/>
    </location>
</feature>
<dbReference type="Gene3D" id="2.90.10.10">
    <property type="entry name" value="Bulb-type lectin domain"/>
    <property type="match status" value="2"/>
</dbReference>
<keyword evidence="4" id="KW-0675">Receptor</keyword>
<dbReference type="PANTHER" id="PTHR47976">
    <property type="entry name" value="G-TYPE LECTIN S-RECEPTOR-LIKE SERINE/THREONINE-PROTEIN KINASE SD2-5"/>
    <property type="match status" value="1"/>
</dbReference>
<dbReference type="PANTHER" id="PTHR47976:SF77">
    <property type="entry name" value="RECEPTOR-LIKE SERINE_THREONINE-PROTEIN KINASE"/>
    <property type="match status" value="1"/>
</dbReference>
<evidence type="ECO:0000256" key="7">
    <source>
        <dbReference type="SAM" id="SignalP"/>
    </source>
</evidence>
<evidence type="ECO:0000256" key="1">
    <source>
        <dbReference type="ARBA" id="ARBA00004479"/>
    </source>
</evidence>
<dbReference type="GO" id="GO:0051707">
    <property type="term" value="P:response to other organism"/>
    <property type="evidence" value="ECO:0007669"/>
    <property type="project" value="UniProtKB-ARBA"/>
</dbReference>
<reference evidence="9" key="2">
    <citation type="journal article" date="2015" name="Data Brief">
        <title>Shoot transcriptome of the giant reed, Arundo donax.</title>
        <authorList>
            <person name="Barrero R.A."/>
            <person name="Guerrero F.D."/>
            <person name="Moolhuijzen P."/>
            <person name="Goolsby J.A."/>
            <person name="Tidwell J."/>
            <person name="Bellgard S.E."/>
            <person name="Bellgard M.I."/>
        </authorList>
    </citation>
    <scope>NUCLEOTIDE SEQUENCE</scope>
    <source>
        <tissue evidence="9">Shoot tissue taken approximately 20 cm above the soil surface</tissue>
    </source>
</reference>
<evidence type="ECO:0000256" key="4">
    <source>
        <dbReference type="ARBA" id="ARBA00023170"/>
    </source>
</evidence>
<dbReference type="GO" id="GO:0016020">
    <property type="term" value="C:membrane"/>
    <property type="evidence" value="ECO:0007669"/>
    <property type="project" value="UniProtKB-SubCell"/>
</dbReference>
<evidence type="ECO:0000256" key="5">
    <source>
        <dbReference type="ARBA" id="ARBA00047899"/>
    </source>
</evidence>
<comment type="subcellular location">
    <subcellularLocation>
        <location evidence="1">Membrane</location>
        <topology evidence="1">Single-pass type I membrane protein</topology>
    </subcellularLocation>
</comment>
<dbReference type="InterPro" id="IPR001480">
    <property type="entry name" value="Bulb-type_lectin_dom"/>
</dbReference>
<feature type="signal peptide" evidence="7">
    <location>
        <begin position="1"/>
        <end position="19"/>
    </location>
</feature>
<organism evidence="9">
    <name type="scientific">Arundo donax</name>
    <name type="common">Giant reed</name>
    <name type="synonym">Donax arundinaceus</name>
    <dbReference type="NCBI Taxonomy" id="35708"/>
    <lineage>
        <taxon>Eukaryota</taxon>
        <taxon>Viridiplantae</taxon>
        <taxon>Streptophyta</taxon>
        <taxon>Embryophyta</taxon>
        <taxon>Tracheophyta</taxon>
        <taxon>Spermatophyta</taxon>
        <taxon>Magnoliopsida</taxon>
        <taxon>Liliopsida</taxon>
        <taxon>Poales</taxon>
        <taxon>Poaceae</taxon>
        <taxon>PACMAD clade</taxon>
        <taxon>Arundinoideae</taxon>
        <taxon>Arundineae</taxon>
        <taxon>Arundo</taxon>
    </lineage>
</organism>